<feature type="binding site" evidence="6">
    <location>
        <position position="294"/>
    </location>
    <ligand>
        <name>Mn(2+)</name>
        <dbReference type="ChEBI" id="CHEBI:29035"/>
        <label>2</label>
    </ligand>
</feature>
<comment type="cofactor">
    <cofactor evidence="6">
        <name>Mn(2+)</name>
        <dbReference type="ChEBI" id="CHEBI:29035"/>
    </cofactor>
    <text evidence="6">Binds 2 manganese ions.</text>
</comment>
<evidence type="ECO:0000256" key="7">
    <source>
        <dbReference type="NCBIfam" id="TIGR01696"/>
    </source>
</evidence>
<evidence type="ECO:0000313" key="10">
    <source>
        <dbReference type="Proteomes" id="UP000011758"/>
    </source>
</evidence>
<dbReference type="GO" id="GO:0000287">
    <property type="term" value="F:magnesium ion binding"/>
    <property type="evidence" value="ECO:0007669"/>
    <property type="project" value="UniProtKB-UniRule"/>
</dbReference>
<dbReference type="NCBIfam" id="TIGR01696">
    <property type="entry name" value="deoB"/>
    <property type="match status" value="1"/>
</dbReference>
<dbReference type="GO" id="GO:0009117">
    <property type="term" value="P:nucleotide metabolic process"/>
    <property type="evidence" value="ECO:0007669"/>
    <property type="project" value="UniProtKB-UniRule"/>
</dbReference>
<reference evidence="9 10" key="1">
    <citation type="submission" date="2013-02" db="EMBL/GenBank/DDBJ databases">
        <title>The Genome Sequence of Lactobacillus catenaformis F0143.</title>
        <authorList>
            <consortium name="The Broad Institute Genome Sequencing Platform"/>
            <person name="Earl A."/>
            <person name="Ward D."/>
            <person name="Feldgarden M."/>
            <person name="Gevers D."/>
            <person name="Izard J."/>
            <person name="Blanton J.M."/>
            <person name="Mathney J."/>
            <person name="Dewhirst F.E."/>
            <person name="Young S.K."/>
            <person name="Zeng Q."/>
            <person name="Gargeya S."/>
            <person name="Fitzgerald M."/>
            <person name="Haas B."/>
            <person name="Abouelleil A."/>
            <person name="Alvarado L."/>
            <person name="Arachchi H.M."/>
            <person name="Berlin A."/>
            <person name="Chapman S.B."/>
            <person name="Gearin G."/>
            <person name="Goldberg J."/>
            <person name="Griggs A."/>
            <person name="Gujja S."/>
            <person name="Hansen M."/>
            <person name="Heiman D."/>
            <person name="Howarth C."/>
            <person name="Larimer J."/>
            <person name="Lui A."/>
            <person name="MacDonald P.J.P."/>
            <person name="McCowen C."/>
            <person name="Montmayeur A."/>
            <person name="Murphy C."/>
            <person name="Neiman D."/>
            <person name="Pearson M."/>
            <person name="Priest M."/>
            <person name="Roberts A."/>
            <person name="Saif S."/>
            <person name="Shea T."/>
            <person name="Sisk P."/>
            <person name="Stolte C."/>
            <person name="Sykes S."/>
            <person name="Wortman J."/>
            <person name="Nusbaum C."/>
            <person name="Birren B."/>
        </authorList>
    </citation>
    <scope>NUCLEOTIDE SEQUENCE [LARGE SCALE GENOMIC DNA]</scope>
    <source>
        <strain evidence="9 10">OT 569</strain>
    </source>
</reference>
<dbReference type="UniPathway" id="UPA00087">
    <property type="reaction ID" value="UER00173"/>
</dbReference>
<comment type="similarity">
    <text evidence="1 6">Belongs to the phosphopentomutase family.</text>
</comment>
<evidence type="ECO:0000259" key="8">
    <source>
        <dbReference type="Pfam" id="PF01676"/>
    </source>
</evidence>
<dbReference type="PANTHER" id="PTHR21110">
    <property type="entry name" value="PHOSPHOPENTOMUTASE"/>
    <property type="match status" value="1"/>
</dbReference>
<comment type="pathway">
    <text evidence="6">Carbohydrate degradation; 2-deoxy-D-ribose 1-phosphate degradation; D-glyceraldehyde 3-phosphate and acetaldehyde from 2-deoxy-alpha-D-ribose 1-phosphate: step 1/2.</text>
</comment>
<gene>
    <name evidence="6" type="primary">deoB</name>
    <name evidence="9" type="ORF">HMPREF9943_00782</name>
</gene>
<keyword evidence="10" id="KW-1185">Reference proteome</keyword>
<feature type="domain" description="Metalloenzyme" evidence="8">
    <location>
        <begin position="6"/>
        <end position="382"/>
    </location>
</feature>
<dbReference type="eggNOG" id="COG1015">
    <property type="taxonomic scope" value="Bacteria"/>
</dbReference>
<dbReference type="Gene3D" id="3.30.70.1250">
    <property type="entry name" value="Phosphopentomutase"/>
    <property type="match status" value="1"/>
</dbReference>
<keyword evidence="4 6" id="KW-0464">Manganese</keyword>
<keyword evidence="5 6" id="KW-0413">Isomerase</keyword>
<dbReference type="Gene3D" id="3.40.720.10">
    <property type="entry name" value="Alkaline Phosphatase, subunit A"/>
    <property type="match status" value="1"/>
</dbReference>
<dbReference type="InterPro" id="IPR010045">
    <property type="entry name" value="DeoB"/>
</dbReference>
<dbReference type="FunFam" id="3.30.70.1250:FF:000001">
    <property type="entry name" value="Phosphopentomutase"/>
    <property type="match status" value="1"/>
</dbReference>
<dbReference type="PIRSF" id="PIRSF001491">
    <property type="entry name" value="Ppentomutase"/>
    <property type="match status" value="1"/>
</dbReference>
<comment type="function">
    <text evidence="6">Isomerase that catalyzes the conversion of deoxy-ribose 1-phosphate (dRib-1-P) and ribose 1-phosphate (Rib-1-P) to deoxy-ribose 5-phosphate (dRib-5-P) and ribose 5-phosphate (Rib-5-P), respectively.</text>
</comment>
<dbReference type="Pfam" id="PF01676">
    <property type="entry name" value="Metalloenzyme"/>
    <property type="match status" value="1"/>
</dbReference>
<comment type="catalytic activity">
    <reaction evidence="6">
        <text>2-deoxy-alpha-D-ribose 1-phosphate = 2-deoxy-D-ribose 5-phosphate</text>
        <dbReference type="Rhea" id="RHEA:27658"/>
        <dbReference type="ChEBI" id="CHEBI:57259"/>
        <dbReference type="ChEBI" id="CHEBI:62877"/>
        <dbReference type="EC" id="5.4.2.7"/>
    </reaction>
</comment>
<sequence>MNKEYKRIFVIVCDSMGIGNAEDAEKFGDKGANTIAHICDVCGGLKVLNLERLGLGNLGNFKGIHPIKHHLGTIAALKEVSNGKDTMTGHWEMMGLKVEKPFLTFTETGFPEEFIKLFEEKTGRKCLGNYASSGTVILDELGEEQIKTGQWIVYTSADSVFQIAANEEIISLEELYKACEIARDLLMKDEWKVGRVIARPYIGKKKGEFKRTPHRHDYALKPFNKTVLDSLKENGYDVVGVGKIPDIFDHAGITEEIHTDNNIDGMNKTIDLAKKDHKGLIFVNLVDFDAVYGHRRDPIGYGNAIVKFDEQLTDLMKEMNDDDLLMITADHGNDPTWTGTDHTREHVPLIIYSKTLMNPVNLGVLESYAVIGATIADNFNVENPGIGYSILNELKRDDNG</sequence>
<comment type="caution">
    <text evidence="9">The sequence shown here is derived from an EMBL/GenBank/DDBJ whole genome shotgun (WGS) entry which is preliminary data.</text>
</comment>
<dbReference type="PANTHER" id="PTHR21110:SF0">
    <property type="entry name" value="PHOSPHOPENTOMUTASE"/>
    <property type="match status" value="1"/>
</dbReference>
<dbReference type="GO" id="GO:0006015">
    <property type="term" value="P:5-phosphoribose 1-diphosphate biosynthetic process"/>
    <property type="evidence" value="ECO:0007669"/>
    <property type="project" value="UniProtKB-UniPathway"/>
</dbReference>
<feature type="binding site" evidence="6">
    <location>
        <position position="330"/>
    </location>
    <ligand>
        <name>Mn(2+)</name>
        <dbReference type="ChEBI" id="CHEBI:29035"/>
        <label>1</label>
    </ligand>
</feature>
<dbReference type="InterPro" id="IPR017850">
    <property type="entry name" value="Alkaline_phosphatase_core_sf"/>
</dbReference>
<organism evidence="9 10">
    <name type="scientific">Eggerthia catenaformis OT 569 = DSM 20559</name>
    <dbReference type="NCBI Taxonomy" id="999415"/>
    <lineage>
        <taxon>Bacteria</taxon>
        <taxon>Bacillati</taxon>
        <taxon>Bacillota</taxon>
        <taxon>Erysipelotrichia</taxon>
        <taxon>Erysipelotrichales</taxon>
        <taxon>Coprobacillaceae</taxon>
        <taxon>Eggerthia</taxon>
    </lineage>
</organism>
<keyword evidence="3 6" id="KW-0479">Metal-binding</keyword>
<evidence type="ECO:0000256" key="2">
    <source>
        <dbReference type="ARBA" id="ARBA00022490"/>
    </source>
</evidence>
<dbReference type="Proteomes" id="UP000011758">
    <property type="component" value="Unassembled WGS sequence"/>
</dbReference>
<dbReference type="GO" id="GO:0043094">
    <property type="term" value="P:metabolic compound salvage"/>
    <property type="evidence" value="ECO:0007669"/>
    <property type="project" value="UniProtKB-UniRule"/>
</dbReference>
<name>M2PN63_9FIRM</name>
<feature type="binding site" evidence="6">
    <location>
        <position position="331"/>
    </location>
    <ligand>
        <name>Mn(2+)</name>
        <dbReference type="ChEBI" id="CHEBI:29035"/>
        <label>1</label>
    </ligand>
</feature>
<dbReference type="GO" id="GO:0030145">
    <property type="term" value="F:manganese ion binding"/>
    <property type="evidence" value="ECO:0007669"/>
    <property type="project" value="UniProtKB-UniRule"/>
</dbReference>
<dbReference type="NCBIfam" id="NF003766">
    <property type="entry name" value="PRK05362.1"/>
    <property type="match status" value="1"/>
</dbReference>
<dbReference type="EC" id="5.4.2.7" evidence="6 7"/>
<comment type="catalytic activity">
    <reaction evidence="6">
        <text>alpha-D-ribose 1-phosphate = D-ribose 5-phosphate</text>
        <dbReference type="Rhea" id="RHEA:18793"/>
        <dbReference type="ChEBI" id="CHEBI:57720"/>
        <dbReference type="ChEBI" id="CHEBI:78346"/>
        <dbReference type="EC" id="5.4.2.7"/>
    </reaction>
</comment>
<evidence type="ECO:0000313" key="9">
    <source>
        <dbReference type="EMBL" id="EMD17004.1"/>
    </source>
</evidence>
<accession>M2PN63</accession>
<dbReference type="EMBL" id="AGEJ01000012">
    <property type="protein sequence ID" value="EMD17004.1"/>
    <property type="molecule type" value="Genomic_DNA"/>
</dbReference>
<evidence type="ECO:0000256" key="1">
    <source>
        <dbReference type="ARBA" id="ARBA00010373"/>
    </source>
</evidence>
<dbReference type="OrthoDB" id="9769930at2"/>
<dbReference type="GO" id="GO:0006018">
    <property type="term" value="P:2-deoxyribose 1-phosphate catabolic process"/>
    <property type="evidence" value="ECO:0007669"/>
    <property type="project" value="UniProtKB-UniRule"/>
</dbReference>
<feature type="binding site" evidence="6">
    <location>
        <position position="289"/>
    </location>
    <ligand>
        <name>Mn(2+)</name>
        <dbReference type="ChEBI" id="CHEBI:29035"/>
        <label>2</label>
    </ligand>
</feature>
<dbReference type="CDD" id="cd16009">
    <property type="entry name" value="PPM"/>
    <property type="match status" value="1"/>
</dbReference>
<dbReference type="RefSeq" id="WP_004802231.1">
    <property type="nucleotide sequence ID" value="NZ_KB446647.1"/>
</dbReference>
<dbReference type="SUPFAM" id="SSF143856">
    <property type="entry name" value="DeoB insert domain-like"/>
    <property type="match status" value="1"/>
</dbReference>
<dbReference type="InterPro" id="IPR024052">
    <property type="entry name" value="Phosphopentomutase_DeoB_cap_sf"/>
</dbReference>
<proteinExistence type="inferred from homology"/>
<keyword evidence="2 6" id="KW-0963">Cytoplasm</keyword>
<dbReference type="GO" id="GO:0008973">
    <property type="term" value="F:phosphopentomutase activity"/>
    <property type="evidence" value="ECO:0007669"/>
    <property type="project" value="UniProtKB-UniRule"/>
</dbReference>
<evidence type="ECO:0000256" key="4">
    <source>
        <dbReference type="ARBA" id="ARBA00023211"/>
    </source>
</evidence>
<dbReference type="InterPro" id="IPR006124">
    <property type="entry name" value="Metalloenzyme"/>
</dbReference>
<dbReference type="SUPFAM" id="SSF53649">
    <property type="entry name" value="Alkaline phosphatase-like"/>
    <property type="match status" value="1"/>
</dbReference>
<evidence type="ECO:0000256" key="3">
    <source>
        <dbReference type="ARBA" id="ARBA00022723"/>
    </source>
</evidence>
<comment type="subcellular location">
    <subcellularLocation>
        <location evidence="6">Cytoplasm</location>
    </subcellularLocation>
</comment>
<feature type="binding site" evidence="6">
    <location>
        <position position="342"/>
    </location>
    <ligand>
        <name>Mn(2+)</name>
        <dbReference type="ChEBI" id="CHEBI:29035"/>
        <label>2</label>
    </ligand>
</feature>
<dbReference type="GO" id="GO:0005829">
    <property type="term" value="C:cytosol"/>
    <property type="evidence" value="ECO:0007669"/>
    <property type="project" value="TreeGrafter"/>
</dbReference>
<protein>
    <recommendedName>
        <fullName evidence="6 7">Phosphopentomutase</fullName>
        <ecNumber evidence="6 7">5.4.2.7</ecNumber>
    </recommendedName>
    <alternativeName>
        <fullName evidence="6">Phosphodeoxyribomutase</fullName>
    </alternativeName>
</protein>
<evidence type="ECO:0000256" key="5">
    <source>
        <dbReference type="ARBA" id="ARBA00023235"/>
    </source>
</evidence>
<dbReference type="PATRIC" id="fig|999415.3.peg.785"/>
<feature type="binding site" evidence="6">
    <location>
        <position position="14"/>
    </location>
    <ligand>
        <name>Mn(2+)</name>
        <dbReference type="ChEBI" id="CHEBI:29035"/>
        <label>1</label>
    </ligand>
</feature>
<evidence type="ECO:0000256" key="6">
    <source>
        <dbReference type="HAMAP-Rule" id="MF_00740"/>
    </source>
</evidence>
<dbReference type="STRING" id="999415.HMPREF9943_00782"/>
<dbReference type="AlphaFoldDB" id="M2PN63"/>
<dbReference type="HAMAP" id="MF_00740">
    <property type="entry name" value="Phosphopentomut"/>
    <property type="match status" value="1"/>
</dbReference>